<organism evidence="11 12">
    <name type="scientific">Hyphodiscus hymeniophilus</name>
    <dbReference type="NCBI Taxonomy" id="353542"/>
    <lineage>
        <taxon>Eukaryota</taxon>
        <taxon>Fungi</taxon>
        <taxon>Dikarya</taxon>
        <taxon>Ascomycota</taxon>
        <taxon>Pezizomycotina</taxon>
        <taxon>Leotiomycetes</taxon>
        <taxon>Helotiales</taxon>
        <taxon>Hyphodiscaceae</taxon>
        <taxon>Hyphodiscus</taxon>
    </lineage>
</organism>
<dbReference type="Proteomes" id="UP000785200">
    <property type="component" value="Unassembled WGS sequence"/>
</dbReference>
<dbReference type="GO" id="GO:0015293">
    <property type="term" value="F:symporter activity"/>
    <property type="evidence" value="ECO:0007669"/>
    <property type="project" value="TreeGrafter"/>
</dbReference>
<keyword evidence="3" id="KW-1003">Cell membrane</keyword>
<dbReference type="EMBL" id="VNKQ01000013">
    <property type="protein sequence ID" value="KAG0647199.1"/>
    <property type="molecule type" value="Genomic_DNA"/>
</dbReference>
<feature type="transmembrane region" description="Helical" evidence="7">
    <location>
        <begin position="454"/>
        <end position="476"/>
    </location>
</feature>
<dbReference type="InterPro" id="IPR011657">
    <property type="entry name" value="CNT_C_dom"/>
</dbReference>
<dbReference type="OrthoDB" id="6075923at2759"/>
<feature type="transmembrane region" description="Helical" evidence="7">
    <location>
        <begin position="157"/>
        <end position="182"/>
    </location>
</feature>
<evidence type="ECO:0000256" key="6">
    <source>
        <dbReference type="ARBA" id="ARBA00023136"/>
    </source>
</evidence>
<evidence type="ECO:0000256" key="1">
    <source>
        <dbReference type="ARBA" id="ARBA00004651"/>
    </source>
</evidence>
<sequence length="478" mass="51507">MVVTLRLVTFYIPARYALIPLQIGWRHGMTVVEKAVPEQRRTATGAAIVLVALLLGVFIPGETTYNHRADRAVSVFGYLVFLSGLFITSRHRKHINWKPVIVGILVQFIVGFFVLRTTLGKTIFQFLSSALTTLLTYAYQGVVFLTDTSVLNLGWFLVNSLSVFVFFVALVQMAYYVGFVQWGVTKLAYNFGWAFSLSGAEALAAGVTPFLGMGEAAIIIKGFIPQLTQAEIHQVMTSGFATISGSLMVVYIGLGASGQAVISSCLMSIPASIAISKMRVPEIEEPLTLGHISILDNEPEDGTSESNILHAMANGAWTGLKVAGMVAANLIVIISIVALCNGILQWCFKYIGAPHVTISQIFGYIFYPVAFLMGVPRDELYLVGQLIGMKTIQNEFVAFAALTGQPKFEAISPRGNIIATYAICGFANIGSIGIQLGIYGQLSPKRRGDFAKEALSACICGALATFMSASLAGMIFSG</sequence>
<dbReference type="PANTHER" id="PTHR10590">
    <property type="entry name" value="SODIUM/NUCLEOSIDE COTRANSPORTER"/>
    <property type="match status" value="1"/>
</dbReference>
<dbReference type="Pfam" id="PF01773">
    <property type="entry name" value="Nucleos_tra2_N"/>
    <property type="match status" value="1"/>
</dbReference>
<feature type="transmembrane region" description="Helical" evidence="7">
    <location>
        <begin position="418"/>
        <end position="442"/>
    </location>
</feature>
<dbReference type="InterPro" id="IPR002668">
    <property type="entry name" value="CNT_N_dom"/>
</dbReference>
<feature type="transmembrane region" description="Helical" evidence="7">
    <location>
        <begin position="71"/>
        <end position="88"/>
    </location>
</feature>
<evidence type="ECO:0000256" key="4">
    <source>
        <dbReference type="ARBA" id="ARBA00022692"/>
    </source>
</evidence>
<protein>
    <submittedName>
        <fullName evidence="11">Concentrative Na(+)-nucleoside cotransporter 3</fullName>
    </submittedName>
</protein>
<evidence type="ECO:0000256" key="3">
    <source>
        <dbReference type="ARBA" id="ARBA00022475"/>
    </source>
</evidence>
<evidence type="ECO:0000256" key="7">
    <source>
        <dbReference type="SAM" id="Phobius"/>
    </source>
</evidence>
<proteinExistence type="inferred from homology"/>
<keyword evidence="6 7" id="KW-0472">Membrane</keyword>
<comment type="similarity">
    <text evidence="2">Belongs to the concentrative nucleoside transporter (CNT) (TC 2.A.41) family.</text>
</comment>
<accession>A0A9P6VG55</accession>
<name>A0A9P6VG55_9HELO</name>
<dbReference type="InterPro" id="IPR011642">
    <property type="entry name" value="Gate_dom"/>
</dbReference>
<evidence type="ECO:0000259" key="10">
    <source>
        <dbReference type="Pfam" id="PF07670"/>
    </source>
</evidence>
<feature type="transmembrane region" description="Helical" evidence="7">
    <location>
        <begin position="42"/>
        <end position="59"/>
    </location>
</feature>
<dbReference type="AlphaFoldDB" id="A0A9P6VG55"/>
<reference evidence="11" key="1">
    <citation type="submission" date="2019-07" db="EMBL/GenBank/DDBJ databases">
        <title>Hyphodiscus hymeniophilus genome sequencing and assembly.</title>
        <authorList>
            <person name="Kramer G."/>
            <person name="Nodwell J."/>
        </authorList>
    </citation>
    <scope>NUCLEOTIDE SEQUENCE</scope>
    <source>
        <strain evidence="11">ATCC 34498</strain>
    </source>
</reference>
<evidence type="ECO:0000256" key="2">
    <source>
        <dbReference type="ARBA" id="ARBA00009033"/>
    </source>
</evidence>
<dbReference type="PANTHER" id="PTHR10590:SF4">
    <property type="entry name" value="SOLUTE CARRIER FAMILY 28 MEMBER 3"/>
    <property type="match status" value="1"/>
</dbReference>
<dbReference type="Pfam" id="PF07670">
    <property type="entry name" value="Gate"/>
    <property type="match status" value="1"/>
</dbReference>
<feature type="transmembrane region" description="Helical" evidence="7">
    <location>
        <begin position="202"/>
        <end position="223"/>
    </location>
</feature>
<comment type="subcellular location">
    <subcellularLocation>
        <location evidence="1">Cell membrane</location>
        <topology evidence="1">Multi-pass membrane protein</topology>
    </subcellularLocation>
</comment>
<evidence type="ECO:0000313" key="12">
    <source>
        <dbReference type="Proteomes" id="UP000785200"/>
    </source>
</evidence>
<feature type="transmembrane region" description="Helical" evidence="7">
    <location>
        <begin position="100"/>
        <end position="117"/>
    </location>
</feature>
<dbReference type="GO" id="GO:0005337">
    <property type="term" value="F:nucleoside transmembrane transporter activity"/>
    <property type="evidence" value="ECO:0007669"/>
    <property type="project" value="InterPro"/>
</dbReference>
<feature type="transmembrane region" description="Helical" evidence="7">
    <location>
        <begin position="123"/>
        <end position="145"/>
    </location>
</feature>
<evidence type="ECO:0000259" key="8">
    <source>
        <dbReference type="Pfam" id="PF01773"/>
    </source>
</evidence>
<dbReference type="GO" id="GO:0005886">
    <property type="term" value="C:plasma membrane"/>
    <property type="evidence" value="ECO:0007669"/>
    <property type="project" value="UniProtKB-SubCell"/>
</dbReference>
<feature type="domain" description="Concentrative nucleoside transporter C-terminal" evidence="9">
    <location>
        <begin position="261"/>
        <end position="473"/>
    </location>
</feature>
<feature type="domain" description="Nucleoside transporter/FeoB GTPase Gate" evidence="10">
    <location>
        <begin position="159"/>
        <end position="256"/>
    </location>
</feature>
<feature type="transmembrane region" description="Helical" evidence="7">
    <location>
        <begin position="322"/>
        <end position="344"/>
    </location>
</feature>
<gene>
    <name evidence="11" type="ORF">D0Z07_7176</name>
</gene>
<feature type="transmembrane region" description="Helical" evidence="7">
    <location>
        <begin position="235"/>
        <end position="254"/>
    </location>
</feature>
<evidence type="ECO:0000313" key="11">
    <source>
        <dbReference type="EMBL" id="KAG0647199.1"/>
    </source>
</evidence>
<feature type="domain" description="Concentrative nucleoside transporter N-terminal" evidence="8">
    <location>
        <begin position="76"/>
        <end position="146"/>
    </location>
</feature>
<keyword evidence="12" id="KW-1185">Reference proteome</keyword>
<keyword evidence="5 7" id="KW-1133">Transmembrane helix</keyword>
<dbReference type="Pfam" id="PF07662">
    <property type="entry name" value="Nucleos_tra2_C"/>
    <property type="match status" value="1"/>
</dbReference>
<feature type="transmembrane region" description="Helical" evidence="7">
    <location>
        <begin position="356"/>
        <end position="375"/>
    </location>
</feature>
<keyword evidence="4 7" id="KW-0812">Transmembrane</keyword>
<dbReference type="InterPro" id="IPR008276">
    <property type="entry name" value="C_nuclsd_transpt"/>
</dbReference>
<comment type="caution">
    <text evidence="11">The sequence shown here is derived from an EMBL/GenBank/DDBJ whole genome shotgun (WGS) entry which is preliminary data.</text>
</comment>
<evidence type="ECO:0000256" key="5">
    <source>
        <dbReference type="ARBA" id="ARBA00022989"/>
    </source>
</evidence>
<evidence type="ECO:0000259" key="9">
    <source>
        <dbReference type="Pfam" id="PF07662"/>
    </source>
</evidence>